<protein>
    <recommendedName>
        <fullName evidence="10 13">4-hydroxy-tetrahydrodipicolinate reductase</fullName>
        <shortName evidence="13">HTPA reductase</shortName>
        <ecNumber evidence="10 13">1.17.1.8</ecNumber>
    </recommendedName>
</protein>
<feature type="binding site" evidence="13">
    <location>
        <begin position="165"/>
        <end position="166"/>
    </location>
    <ligand>
        <name>(S)-2,3,4,5-tetrahydrodipicolinate</name>
        <dbReference type="ChEBI" id="CHEBI:16845"/>
    </ligand>
</feature>
<comment type="similarity">
    <text evidence="1 13">Belongs to the DapB family.</text>
</comment>
<dbReference type="HAMAP" id="MF_00102">
    <property type="entry name" value="DapB"/>
    <property type="match status" value="1"/>
</dbReference>
<dbReference type="InterPro" id="IPR022663">
    <property type="entry name" value="DapB_C"/>
</dbReference>
<dbReference type="SUPFAM" id="SSF55347">
    <property type="entry name" value="Glyceraldehyde-3-phosphate dehydrogenase-like, C-terminal domain"/>
    <property type="match status" value="1"/>
</dbReference>
<dbReference type="PANTHER" id="PTHR20836">
    <property type="entry name" value="DIHYDRODIPICOLINATE REDUCTASE"/>
    <property type="match status" value="1"/>
</dbReference>
<keyword evidence="7 13" id="KW-0520">NAD</keyword>
<evidence type="ECO:0000256" key="12">
    <source>
        <dbReference type="ARBA" id="ARBA00049396"/>
    </source>
</evidence>
<keyword evidence="17" id="KW-1185">Reference proteome</keyword>
<accession>A0ABU4JR14</accession>
<gene>
    <name evidence="13 16" type="primary">dapB</name>
    <name evidence="16" type="ORF">P8V03_05405</name>
</gene>
<proteinExistence type="inferred from homology"/>
<evidence type="ECO:0000256" key="10">
    <source>
        <dbReference type="ARBA" id="ARBA00038983"/>
    </source>
</evidence>
<keyword evidence="4 13" id="KW-0521">NADP</keyword>
<feature type="active site" description="Proton donor/acceptor" evidence="13">
    <location>
        <position position="155"/>
    </location>
</feature>
<dbReference type="EMBL" id="JARUJP010000004">
    <property type="protein sequence ID" value="MDW8800590.1"/>
    <property type="molecule type" value="Genomic_DNA"/>
</dbReference>
<comment type="caution">
    <text evidence="13">Lacks conserved residue(s) required for the propagation of feature annotation.</text>
</comment>
<dbReference type="Gene3D" id="3.30.360.10">
    <property type="entry name" value="Dihydrodipicolinate Reductase, domain 2"/>
    <property type="match status" value="1"/>
</dbReference>
<evidence type="ECO:0000259" key="15">
    <source>
        <dbReference type="Pfam" id="PF05173"/>
    </source>
</evidence>
<evidence type="ECO:0000256" key="9">
    <source>
        <dbReference type="ARBA" id="ARBA00037922"/>
    </source>
</evidence>
<evidence type="ECO:0000256" key="3">
    <source>
        <dbReference type="ARBA" id="ARBA00022605"/>
    </source>
</evidence>
<dbReference type="InterPro" id="IPR000846">
    <property type="entry name" value="DapB_N"/>
</dbReference>
<feature type="binding site" evidence="13">
    <location>
        <begin position="122"/>
        <end position="125"/>
    </location>
    <ligand>
        <name>NAD(+)</name>
        <dbReference type="ChEBI" id="CHEBI:57540"/>
    </ligand>
</feature>
<dbReference type="RefSeq" id="WP_261672075.1">
    <property type="nucleotide sequence ID" value="NZ_JARUJP010000004.1"/>
</dbReference>
<keyword evidence="2 13" id="KW-0963">Cytoplasm</keyword>
<feature type="binding site" evidence="13">
    <location>
        <position position="37"/>
    </location>
    <ligand>
        <name>NADP(+)</name>
        <dbReference type="ChEBI" id="CHEBI:58349"/>
    </ligand>
</feature>
<comment type="subcellular location">
    <subcellularLocation>
        <location evidence="13">Cytoplasm</location>
    </subcellularLocation>
</comment>
<dbReference type="Proteomes" id="UP001281656">
    <property type="component" value="Unassembled WGS sequence"/>
</dbReference>
<feature type="binding site" evidence="13">
    <location>
        <begin position="98"/>
        <end position="100"/>
    </location>
    <ligand>
        <name>NAD(+)</name>
        <dbReference type="ChEBI" id="CHEBI:57540"/>
    </ligand>
</feature>
<comment type="pathway">
    <text evidence="9 13">Amino-acid biosynthesis; L-lysine biosynthesis via DAP pathway; (S)-tetrahydrodipicolinate from L-aspartate: step 4/4.</text>
</comment>
<feature type="domain" description="Dihydrodipicolinate reductase C-terminal" evidence="15">
    <location>
        <begin position="129"/>
        <end position="263"/>
    </location>
</feature>
<comment type="subunit">
    <text evidence="13">Homotetramer.</text>
</comment>
<feature type="binding site" evidence="13">
    <location>
        <begin position="7"/>
        <end position="12"/>
    </location>
    <ligand>
        <name>NAD(+)</name>
        <dbReference type="ChEBI" id="CHEBI:57540"/>
    </ligand>
</feature>
<evidence type="ECO:0000256" key="11">
    <source>
        <dbReference type="ARBA" id="ARBA00049080"/>
    </source>
</evidence>
<dbReference type="GO" id="GO:0008839">
    <property type="term" value="F:4-hydroxy-tetrahydrodipicolinate reductase"/>
    <property type="evidence" value="ECO:0007669"/>
    <property type="project" value="UniProtKB-EC"/>
</dbReference>
<evidence type="ECO:0000256" key="13">
    <source>
        <dbReference type="HAMAP-Rule" id="MF_00102"/>
    </source>
</evidence>
<name>A0ABU4JR14_9CLOT</name>
<evidence type="ECO:0000259" key="14">
    <source>
        <dbReference type="Pfam" id="PF01113"/>
    </source>
</evidence>
<keyword evidence="5 13" id="KW-0220">Diaminopimelate biosynthesis</keyword>
<evidence type="ECO:0000256" key="2">
    <source>
        <dbReference type="ARBA" id="ARBA00022490"/>
    </source>
</evidence>
<evidence type="ECO:0000256" key="7">
    <source>
        <dbReference type="ARBA" id="ARBA00023027"/>
    </source>
</evidence>
<comment type="catalytic activity">
    <reaction evidence="11 13">
        <text>(S)-2,3,4,5-tetrahydrodipicolinate + NADP(+) + H2O = (2S,4S)-4-hydroxy-2,3,4,5-tetrahydrodipicolinate + NADPH + H(+)</text>
        <dbReference type="Rhea" id="RHEA:35331"/>
        <dbReference type="ChEBI" id="CHEBI:15377"/>
        <dbReference type="ChEBI" id="CHEBI:15378"/>
        <dbReference type="ChEBI" id="CHEBI:16845"/>
        <dbReference type="ChEBI" id="CHEBI:57783"/>
        <dbReference type="ChEBI" id="CHEBI:58349"/>
        <dbReference type="ChEBI" id="CHEBI:67139"/>
        <dbReference type="EC" id="1.17.1.8"/>
    </reaction>
</comment>
<sequence>MKIVVMGPKGKMGRLITKLASDMENITIVGAVAPRGRDYIGKDVGFTAGIGKEVGSPVVDSLESIIENCDVIIDYTTPKCSMETIETALKHKKAVVCGTTGFTEEQLNRIKDISKSIPIVFAANTSMVVNVMYKLLKTAAETLGHMSDIEIIEMHDRNKKDAPSGTSKEMGEVIAESLGNKLKDVAVYGREGAGERQEGTIGYHSVRAGDISSSHTVIFGLMGERLEITHHAHNWECFANGACKAALFLKGKEPGFYTVKDVLGL</sequence>
<evidence type="ECO:0000256" key="4">
    <source>
        <dbReference type="ARBA" id="ARBA00022857"/>
    </source>
</evidence>
<evidence type="ECO:0000313" key="16">
    <source>
        <dbReference type="EMBL" id="MDW8800590.1"/>
    </source>
</evidence>
<feature type="domain" description="Dihydrodipicolinate reductase N-terminal" evidence="14">
    <location>
        <begin position="1"/>
        <end position="124"/>
    </location>
</feature>
<evidence type="ECO:0000256" key="8">
    <source>
        <dbReference type="ARBA" id="ARBA00023154"/>
    </source>
</evidence>
<keyword evidence="6 13" id="KW-0560">Oxidoreductase</keyword>
<organism evidence="16 17">
    <name type="scientific">Clostridium tanneri</name>
    <dbReference type="NCBI Taxonomy" id="3037988"/>
    <lineage>
        <taxon>Bacteria</taxon>
        <taxon>Bacillati</taxon>
        <taxon>Bacillota</taxon>
        <taxon>Clostridia</taxon>
        <taxon>Eubacteriales</taxon>
        <taxon>Clostridiaceae</taxon>
        <taxon>Clostridium</taxon>
    </lineage>
</organism>
<keyword evidence="8 13" id="KW-0457">Lysine biosynthesis</keyword>
<comment type="function">
    <text evidence="13">Catalyzes the conversion of 4-hydroxy-tetrahydrodipicolinate (HTPA) to tetrahydrodipicolinate.</text>
</comment>
<evidence type="ECO:0000256" key="5">
    <source>
        <dbReference type="ARBA" id="ARBA00022915"/>
    </source>
</evidence>
<dbReference type="PIRSF" id="PIRSF000161">
    <property type="entry name" value="DHPR"/>
    <property type="match status" value="1"/>
</dbReference>
<comment type="catalytic activity">
    <reaction evidence="12 13">
        <text>(S)-2,3,4,5-tetrahydrodipicolinate + NAD(+) + H2O = (2S,4S)-4-hydroxy-2,3,4,5-tetrahydrodipicolinate + NADH + H(+)</text>
        <dbReference type="Rhea" id="RHEA:35323"/>
        <dbReference type="ChEBI" id="CHEBI:15377"/>
        <dbReference type="ChEBI" id="CHEBI:15378"/>
        <dbReference type="ChEBI" id="CHEBI:16845"/>
        <dbReference type="ChEBI" id="CHEBI:57540"/>
        <dbReference type="ChEBI" id="CHEBI:57945"/>
        <dbReference type="ChEBI" id="CHEBI:67139"/>
        <dbReference type="EC" id="1.17.1.8"/>
    </reaction>
</comment>
<reference evidence="16 17" key="1">
    <citation type="submission" date="2023-04" db="EMBL/GenBank/DDBJ databases">
        <title>Clostridium tannerae sp. nov., isolated from the fecal material of an alpaca.</title>
        <authorList>
            <person name="Miller S."/>
            <person name="Hendry M."/>
            <person name="King J."/>
            <person name="Sankaranarayanan K."/>
            <person name="Lawson P.A."/>
        </authorList>
    </citation>
    <scope>NUCLEOTIDE SEQUENCE [LARGE SCALE GENOMIC DNA]</scope>
    <source>
        <strain evidence="16 17">A1-XYC3</strain>
    </source>
</reference>
<feature type="active site" description="Proton donor" evidence="13">
    <location>
        <position position="159"/>
    </location>
</feature>
<dbReference type="PANTHER" id="PTHR20836:SF0">
    <property type="entry name" value="4-HYDROXY-TETRAHYDRODIPICOLINATE REDUCTASE 1, CHLOROPLASTIC-RELATED"/>
    <property type="match status" value="1"/>
</dbReference>
<evidence type="ECO:0000256" key="6">
    <source>
        <dbReference type="ARBA" id="ARBA00023002"/>
    </source>
</evidence>
<comment type="caution">
    <text evidence="16">The sequence shown here is derived from an EMBL/GenBank/DDBJ whole genome shotgun (WGS) entry which is preliminary data.</text>
</comment>
<keyword evidence="3 13" id="KW-0028">Amino-acid biosynthesis</keyword>
<dbReference type="InterPro" id="IPR022664">
    <property type="entry name" value="DapB_N_CS"/>
</dbReference>
<evidence type="ECO:0000313" key="17">
    <source>
        <dbReference type="Proteomes" id="UP001281656"/>
    </source>
</evidence>
<dbReference type="CDD" id="cd02274">
    <property type="entry name" value="DHDPR_N"/>
    <property type="match status" value="1"/>
</dbReference>
<dbReference type="InterPro" id="IPR023940">
    <property type="entry name" value="DHDPR_bac"/>
</dbReference>
<dbReference type="EC" id="1.17.1.8" evidence="10 13"/>
<dbReference type="Pfam" id="PF05173">
    <property type="entry name" value="DapB_C"/>
    <property type="match status" value="1"/>
</dbReference>
<comment type="caution">
    <text evidence="13">Was originally thought to be a dihydrodipicolinate reductase (DHDPR), catalyzing the conversion of dihydrodipicolinate to tetrahydrodipicolinate. However, it was shown in E.coli that the substrate of the enzymatic reaction is not dihydrodipicolinate (DHDP) but in fact (2S,4S)-4-hydroxy-2,3,4,5-tetrahydrodipicolinic acid (HTPA), the product released by the DapA-catalyzed reaction.</text>
</comment>
<dbReference type="SUPFAM" id="SSF51735">
    <property type="entry name" value="NAD(P)-binding Rossmann-fold domains"/>
    <property type="match status" value="1"/>
</dbReference>
<dbReference type="PROSITE" id="PS01298">
    <property type="entry name" value="DAPB"/>
    <property type="match status" value="1"/>
</dbReference>
<dbReference type="InterPro" id="IPR036291">
    <property type="entry name" value="NAD(P)-bd_dom_sf"/>
</dbReference>
<dbReference type="NCBIfam" id="TIGR00036">
    <property type="entry name" value="dapB"/>
    <property type="match status" value="1"/>
</dbReference>
<dbReference type="Gene3D" id="3.40.50.720">
    <property type="entry name" value="NAD(P)-binding Rossmann-like Domain"/>
    <property type="match status" value="1"/>
</dbReference>
<evidence type="ECO:0000256" key="1">
    <source>
        <dbReference type="ARBA" id="ARBA00006642"/>
    </source>
</evidence>
<dbReference type="Pfam" id="PF01113">
    <property type="entry name" value="DapB_N"/>
    <property type="match status" value="1"/>
</dbReference>